<comment type="caution">
    <text evidence="2">The sequence shown here is derived from an EMBL/GenBank/DDBJ whole genome shotgun (WGS) entry which is preliminary data.</text>
</comment>
<proteinExistence type="predicted"/>
<accession>A0ABN9PXK9</accession>
<keyword evidence="3" id="KW-1185">Reference proteome</keyword>
<evidence type="ECO:0000313" key="3">
    <source>
        <dbReference type="Proteomes" id="UP001189429"/>
    </source>
</evidence>
<feature type="compositionally biased region" description="Basic residues" evidence="1">
    <location>
        <begin position="47"/>
        <end position="68"/>
    </location>
</feature>
<organism evidence="2 3">
    <name type="scientific">Prorocentrum cordatum</name>
    <dbReference type="NCBI Taxonomy" id="2364126"/>
    <lineage>
        <taxon>Eukaryota</taxon>
        <taxon>Sar</taxon>
        <taxon>Alveolata</taxon>
        <taxon>Dinophyceae</taxon>
        <taxon>Prorocentrales</taxon>
        <taxon>Prorocentraceae</taxon>
        <taxon>Prorocentrum</taxon>
    </lineage>
</organism>
<evidence type="ECO:0000256" key="1">
    <source>
        <dbReference type="SAM" id="MobiDB-lite"/>
    </source>
</evidence>
<protein>
    <submittedName>
        <fullName evidence="2">Uncharacterized protein</fullName>
    </submittedName>
</protein>
<dbReference type="Proteomes" id="UP001189429">
    <property type="component" value="Unassembled WGS sequence"/>
</dbReference>
<dbReference type="EMBL" id="CAUYUJ010001630">
    <property type="protein sequence ID" value="CAK0796812.1"/>
    <property type="molecule type" value="Genomic_DNA"/>
</dbReference>
<evidence type="ECO:0000313" key="2">
    <source>
        <dbReference type="EMBL" id="CAK0796812.1"/>
    </source>
</evidence>
<name>A0ABN9PXK9_9DINO</name>
<feature type="region of interest" description="Disordered" evidence="1">
    <location>
        <begin position="1"/>
        <end position="101"/>
    </location>
</feature>
<gene>
    <name evidence="2" type="ORF">PCOR1329_LOCUS6091</name>
</gene>
<feature type="non-terminal residue" evidence="2">
    <location>
        <position position="1"/>
    </location>
</feature>
<reference evidence="2" key="1">
    <citation type="submission" date="2023-10" db="EMBL/GenBank/DDBJ databases">
        <authorList>
            <person name="Chen Y."/>
            <person name="Shah S."/>
            <person name="Dougan E. K."/>
            <person name="Thang M."/>
            <person name="Chan C."/>
        </authorList>
    </citation>
    <scope>NUCLEOTIDE SEQUENCE [LARGE SCALE GENOMIC DNA]</scope>
</reference>
<sequence>VPRHGLRDVPGGHAPVPLPGRRGRRSGLGRVRGVPRRTDQQAARAALPRRHHGCPGRPRCRGVRRRSRPAAPRRPTALSPGSSRRALRGMPPSRRWVEPRP</sequence>
<feature type="non-terminal residue" evidence="2">
    <location>
        <position position="101"/>
    </location>
</feature>